<protein>
    <submittedName>
        <fullName evidence="5">Stonustoxin subunit beta-like</fullName>
    </submittedName>
</protein>
<evidence type="ECO:0000256" key="1">
    <source>
        <dbReference type="ARBA" id="ARBA00008670"/>
    </source>
</evidence>
<keyword evidence="3" id="KW-0472">Membrane</keyword>
<evidence type="ECO:0000256" key="3">
    <source>
        <dbReference type="SAM" id="Phobius"/>
    </source>
</evidence>
<dbReference type="InterPro" id="IPR040581">
    <property type="entry name" value="Thioredoxin_11"/>
</dbReference>
<evidence type="ECO:0000313" key="5">
    <source>
        <dbReference type="EMBL" id="CAK6977365.1"/>
    </source>
</evidence>
<dbReference type="PANTHER" id="PTHR31594:SF16">
    <property type="entry name" value="SI:CH211-281L24.3"/>
    <property type="match status" value="1"/>
</dbReference>
<keyword evidence="3" id="KW-0812">Transmembrane</keyword>
<dbReference type="EMBL" id="CAWUFR010000405">
    <property type="protein sequence ID" value="CAK6977365.1"/>
    <property type="molecule type" value="Genomic_DNA"/>
</dbReference>
<organism evidence="5 6">
    <name type="scientific">Scomber scombrus</name>
    <name type="common">Atlantic mackerel</name>
    <name type="synonym">Scomber vernalis</name>
    <dbReference type="NCBI Taxonomy" id="13677"/>
    <lineage>
        <taxon>Eukaryota</taxon>
        <taxon>Metazoa</taxon>
        <taxon>Chordata</taxon>
        <taxon>Craniata</taxon>
        <taxon>Vertebrata</taxon>
        <taxon>Euteleostomi</taxon>
        <taxon>Actinopterygii</taxon>
        <taxon>Neopterygii</taxon>
        <taxon>Teleostei</taxon>
        <taxon>Neoteleostei</taxon>
        <taxon>Acanthomorphata</taxon>
        <taxon>Pelagiaria</taxon>
        <taxon>Scombriformes</taxon>
        <taxon>Scombridae</taxon>
        <taxon>Scomber</taxon>
    </lineage>
</organism>
<comment type="caution">
    <text evidence="5">The sequence shown here is derived from an EMBL/GenBank/DDBJ whole genome shotgun (WGS) entry which is preliminary data.</text>
</comment>
<feature type="domain" description="THD" evidence="4">
    <location>
        <begin position="84"/>
        <end position="219"/>
    </location>
</feature>
<keyword evidence="2" id="KW-0175">Coiled coil</keyword>
<comment type="similarity">
    <text evidence="1">Belongs to the tumor necrosis factor family.</text>
</comment>
<dbReference type="Gene3D" id="2.60.120.40">
    <property type="match status" value="1"/>
</dbReference>
<gene>
    <name evidence="5" type="ORF">FSCOSCO3_A037115</name>
</gene>
<evidence type="ECO:0000259" key="4">
    <source>
        <dbReference type="PROSITE" id="PS50049"/>
    </source>
</evidence>
<feature type="coiled-coil region" evidence="2">
    <location>
        <begin position="466"/>
        <end position="493"/>
    </location>
</feature>
<dbReference type="PANTHER" id="PTHR31594">
    <property type="entry name" value="AIG1-TYPE G DOMAIN-CONTAINING PROTEIN"/>
    <property type="match status" value="1"/>
</dbReference>
<keyword evidence="6" id="KW-1185">Reference proteome</keyword>
<dbReference type="Pfam" id="PF00229">
    <property type="entry name" value="TNF"/>
    <property type="match status" value="1"/>
</dbReference>
<name>A0AAV1Q1R3_SCOSC</name>
<dbReference type="AlphaFoldDB" id="A0AAV1Q1R3"/>
<dbReference type="PROSITE" id="PS50049">
    <property type="entry name" value="THD_2"/>
    <property type="match status" value="1"/>
</dbReference>
<dbReference type="InterPro" id="IPR008983">
    <property type="entry name" value="Tumour_necrosis_fac-like_dom"/>
</dbReference>
<dbReference type="InterPro" id="IPR052090">
    <property type="entry name" value="Cytolytic_pore-forming_toxin"/>
</dbReference>
<dbReference type="GO" id="GO:0006955">
    <property type="term" value="P:immune response"/>
    <property type="evidence" value="ECO:0007669"/>
    <property type="project" value="InterPro"/>
</dbReference>
<dbReference type="SUPFAM" id="SSF49842">
    <property type="entry name" value="TNF-like"/>
    <property type="match status" value="1"/>
</dbReference>
<reference evidence="5 6" key="1">
    <citation type="submission" date="2024-01" db="EMBL/GenBank/DDBJ databases">
        <authorList>
            <person name="Alioto T."/>
            <person name="Alioto T."/>
            <person name="Gomez Garrido J."/>
        </authorList>
    </citation>
    <scope>NUCLEOTIDE SEQUENCE [LARGE SCALE GENOMIC DNA]</scope>
</reference>
<accession>A0AAV1Q1R3</accession>
<keyword evidence="3" id="KW-1133">Transmembrane helix</keyword>
<dbReference type="Pfam" id="PF18078">
    <property type="entry name" value="Thioredoxin_11"/>
    <property type="match status" value="1"/>
</dbReference>
<evidence type="ECO:0000256" key="2">
    <source>
        <dbReference type="SAM" id="Coils"/>
    </source>
</evidence>
<dbReference type="GO" id="GO:0016020">
    <property type="term" value="C:membrane"/>
    <property type="evidence" value="ECO:0007669"/>
    <property type="project" value="InterPro"/>
</dbReference>
<dbReference type="GO" id="GO:0005164">
    <property type="term" value="F:tumor necrosis factor receptor binding"/>
    <property type="evidence" value="ECO:0007669"/>
    <property type="project" value="InterPro"/>
</dbReference>
<evidence type="ECO:0000313" key="6">
    <source>
        <dbReference type="Proteomes" id="UP001314229"/>
    </source>
</evidence>
<dbReference type="SMART" id="SM00207">
    <property type="entry name" value="TNF"/>
    <property type="match status" value="1"/>
</dbReference>
<dbReference type="Pfam" id="PF24674">
    <property type="entry name" value="MACPF_SNTX"/>
    <property type="match status" value="1"/>
</dbReference>
<dbReference type="InterPro" id="IPR006052">
    <property type="entry name" value="TNF_dom"/>
</dbReference>
<sequence length="746" mass="83722">MDTHATHTPVPHRLTQVRQSVCVPQNLLFILVSVALFGIVIEACFIYRLYKPESVSGSATFSKIIAERDVISTKSNDPFIPTKPVAHLTDGQDAVSTQEILAWSTVADPLLYQMDYKDRSLVIQKAGYYYIYSKLFFSDNGTFHHLVNQKSEKFAGKSLNLLQSRKYSESLKFSIKSNSYLGGVFYLDKGDAIFVEVAEMSSNMMAIPALGRPFTVGMLYDAWKDELIPGFTLWDEATLQKNTSETLKPGSEFQITASDSIESKSSLLDVEGSLKASFLGGLIEVAGSAKYLNDQKKFNNQSRVTLQYKATTNFKQLKLTRLGTQNMQQKDIITRGLATHVVIGILYGANAFFVFDSEKLDANTVQDIQGSMEAVIKKIPLCDVGMKAKLQLSEKEKALTNKFSCKFYGDFILDSNPATFQEAVNTYAQLPKLLGKGRQNSVPLKVWMMPLTNFDSGAAQLMTEIHVGLVRKVQEALEDLRQLEMRCNDSQTDKVVKKFPQIQRKLRNFKELCNCYTSMLRQTFAKKLPSIRAGKLAPSSLEKLFADRDKSPFSHEKLNKWMDHKEREINVIRFCVDIMEGTNTKIVQNKSELDREVLAPGVEDALCFVFTSVGSADPCLDAMTNYMDSPKTQSTSENHWYFSDEVLTRMRKKAKAFNDVAKGLKNSRRFRFLVAPIANKKYTGATIYHYKEGILVSDNFAKPDIPDVRAQECFFCDPLTSELEALPVGSPGPLRADVSTSSGSRK</sequence>
<dbReference type="InterPro" id="IPR056072">
    <property type="entry name" value="SNTX_MACPF/CDC-like_dom"/>
</dbReference>
<dbReference type="Pfam" id="PF21109">
    <property type="entry name" value="Stonustoxin_helical"/>
    <property type="match status" value="1"/>
</dbReference>
<feature type="transmembrane region" description="Helical" evidence="3">
    <location>
        <begin position="27"/>
        <end position="50"/>
    </location>
</feature>
<dbReference type="InterPro" id="IPR048997">
    <property type="entry name" value="Stonustoxin-like_helical"/>
</dbReference>
<proteinExistence type="inferred from homology"/>
<dbReference type="Proteomes" id="UP001314229">
    <property type="component" value="Unassembled WGS sequence"/>
</dbReference>